<evidence type="ECO:0000313" key="1">
    <source>
        <dbReference type="EMBL" id="GAJ93247.1"/>
    </source>
</evidence>
<dbReference type="EMBL" id="BAYX01000005">
    <property type="protein sequence ID" value="GAJ93247.1"/>
    <property type="molecule type" value="Genomic_DNA"/>
</dbReference>
<gene>
    <name evidence="1" type="ORF">RRH01S_05_03210</name>
</gene>
<dbReference type="AlphaFoldDB" id="A0AA87Q815"/>
<comment type="caution">
    <text evidence="1">The sequence shown here is derived from an EMBL/GenBank/DDBJ whole genome shotgun (WGS) entry which is preliminary data.</text>
</comment>
<proteinExistence type="predicted"/>
<evidence type="ECO:0000313" key="2">
    <source>
        <dbReference type="Proteomes" id="UP000026941"/>
    </source>
</evidence>
<name>A0AA87Q815_RHIRH</name>
<organism evidence="1 2">
    <name type="scientific">Rhizobium rhizogenes NBRC 13257</name>
    <dbReference type="NCBI Taxonomy" id="1220581"/>
    <lineage>
        <taxon>Bacteria</taxon>
        <taxon>Pseudomonadati</taxon>
        <taxon>Pseudomonadota</taxon>
        <taxon>Alphaproteobacteria</taxon>
        <taxon>Hyphomicrobiales</taxon>
        <taxon>Rhizobiaceae</taxon>
        <taxon>Rhizobium/Agrobacterium group</taxon>
        <taxon>Rhizobium</taxon>
    </lineage>
</organism>
<protein>
    <submittedName>
        <fullName evidence="1">Uncharacterized protein</fullName>
    </submittedName>
</protein>
<dbReference type="Proteomes" id="UP000026941">
    <property type="component" value="Unassembled WGS sequence"/>
</dbReference>
<accession>A0AA87Q815</accession>
<sequence>MTVAELHRKQPVDVVPKDIFTLPAESFVDAWAAALDLTEIDLTQDDRLALANAIRGGTNRLRVVDAIKARRPIPQALSERSGVQAIRREPDHYAILENFTRFAPGDDPTFLRYAFSRICGRDPTSAERLGLEFDLRRDVTTRTAVVKKIVAIARRDGQTAFWDTLLPGSESEVQADSDPSNARVSPASLLVDMEGQATAVFVREVENVGWMIAPDHLCQPLQINEGNWKVQPGWLLTGPKRSFAEGTWLLDLDLIQPPNARLDVEIVANSGLDFLQSITLTGSFSGTLCIAIRRDHRFVELRIRVHERSPEDSWLRPRNISMRQVP</sequence>
<reference evidence="1 2" key="1">
    <citation type="submission" date="2014-05" db="EMBL/GenBank/DDBJ databases">
        <title>Whole genome shotgun sequence of Rhizobium rhizogenes NBRC 13257.</title>
        <authorList>
            <person name="Katano-Makiyama Y."/>
            <person name="Hosoyama A."/>
            <person name="Hashimoto M."/>
            <person name="Hosoyama Y."/>
            <person name="Noguchi M."/>
            <person name="Tsuchikane K."/>
            <person name="Kimura A."/>
            <person name="Ohji S."/>
            <person name="Ichikawa N."/>
            <person name="Yamazoe A."/>
            <person name="Fujita N."/>
        </authorList>
    </citation>
    <scope>NUCLEOTIDE SEQUENCE [LARGE SCALE GENOMIC DNA]</scope>
    <source>
        <strain evidence="1 2">NBRC 13257</strain>
    </source>
</reference>